<dbReference type="Pfam" id="PF04552">
    <property type="entry name" value="Sigma54_DBD"/>
    <property type="match status" value="1"/>
</dbReference>
<evidence type="ECO:0000256" key="4">
    <source>
        <dbReference type="ARBA" id="ARBA00022695"/>
    </source>
</evidence>
<evidence type="ECO:0000259" key="10">
    <source>
        <dbReference type="Pfam" id="PF04963"/>
    </source>
</evidence>
<evidence type="ECO:0000256" key="7">
    <source>
        <dbReference type="ARBA" id="ARBA00023125"/>
    </source>
</evidence>
<keyword evidence="6" id="KW-0731">Sigma factor</keyword>
<accession>A0A3R6YNX1</accession>
<dbReference type="PROSITE" id="PS50044">
    <property type="entry name" value="SIGMA54_3"/>
    <property type="match status" value="1"/>
</dbReference>
<dbReference type="Gene3D" id="1.10.10.60">
    <property type="entry name" value="Homeodomain-like"/>
    <property type="match status" value="1"/>
</dbReference>
<evidence type="ECO:0000256" key="2">
    <source>
        <dbReference type="ARBA" id="ARBA00022478"/>
    </source>
</evidence>
<dbReference type="GO" id="GO:0006352">
    <property type="term" value="P:DNA-templated transcription initiation"/>
    <property type="evidence" value="ECO:0007669"/>
    <property type="project" value="InterPro"/>
</dbReference>
<gene>
    <name evidence="11" type="primary">rpoN</name>
    <name evidence="11" type="ORF">DS832_07505</name>
</gene>
<dbReference type="AlphaFoldDB" id="A0A3R6YNX1"/>
<evidence type="ECO:0000259" key="9">
    <source>
        <dbReference type="Pfam" id="PF04552"/>
    </source>
</evidence>
<evidence type="ECO:0000313" key="12">
    <source>
        <dbReference type="Proteomes" id="UP000284822"/>
    </source>
</evidence>
<dbReference type="GO" id="GO:0001216">
    <property type="term" value="F:DNA-binding transcription activator activity"/>
    <property type="evidence" value="ECO:0007669"/>
    <property type="project" value="InterPro"/>
</dbReference>
<keyword evidence="3" id="KW-0808">Transferase</keyword>
<keyword evidence="8" id="KW-0804">Transcription</keyword>
<dbReference type="PANTHER" id="PTHR32248">
    <property type="entry name" value="RNA POLYMERASE SIGMA-54 FACTOR"/>
    <property type="match status" value="1"/>
</dbReference>
<evidence type="ECO:0000256" key="1">
    <source>
        <dbReference type="ARBA" id="ARBA00008798"/>
    </source>
</evidence>
<dbReference type="InterPro" id="IPR007634">
    <property type="entry name" value="RNA_pol_sigma_54_DNA-bd"/>
</dbReference>
<dbReference type="PIRSF" id="PIRSF000774">
    <property type="entry name" value="RpoN"/>
    <property type="match status" value="1"/>
</dbReference>
<dbReference type="Pfam" id="PF00309">
    <property type="entry name" value="Sigma54_AID"/>
    <property type="match status" value="1"/>
</dbReference>
<dbReference type="Gene3D" id="1.10.10.1330">
    <property type="entry name" value="RNA polymerase sigma-54 factor, core-binding domain"/>
    <property type="match status" value="1"/>
</dbReference>
<evidence type="ECO:0000256" key="3">
    <source>
        <dbReference type="ARBA" id="ARBA00022679"/>
    </source>
</evidence>
<dbReference type="Proteomes" id="UP000284822">
    <property type="component" value="Unassembled WGS sequence"/>
</dbReference>
<dbReference type="InterPro" id="IPR007046">
    <property type="entry name" value="RNA_pol_sigma_54_core-bd"/>
</dbReference>
<dbReference type="Pfam" id="PF04963">
    <property type="entry name" value="Sigma54_CBD"/>
    <property type="match status" value="1"/>
</dbReference>
<keyword evidence="5" id="KW-0805">Transcription regulation</keyword>
<keyword evidence="2" id="KW-0240">DNA-directed RNA polymerase</keyword>
<dbReference type="RefSeq" id="WP_118911022.1">
    <property type="nucleotide sequence ID" value="NZ_QOCS01000016.1"/>
</dbReference>
<dbReference type="GO" id="GO:0000428">
    <property type="term" value="C:DNA-directed RNA polymerase complex"/>
    <property type="evidence" value="ECO:0007669"/>
    <property type="project" value="UniProtKB-KW"/>
</dbReference>
<dbReference type="GO" id="GO:0016987">
    <property type="term" value="F:sigma factor activity"/>
    <property type="evidence" value="ECO:0007669"/>
    <property type="project" value="UniProtKB-KW"/>
</dbReference>
<feature type="domain" description="RNA polymerase sigma factor 54 core-binding" evidence="10">
    <location>
        <begin position="69"/>
        <end position="253"/>
    </location>
</feature>
<comment type="similarity">
    <text evidence="1">Belongs to the sigma-54 factor family.</text>
</comment>
<dbReference type="PANTHER" id="PTHR32248:SF4">
    <property type="entry name" value="RNA POLYMERASE SIGMA-54 FACTOR"/>
    <property type="match status" value="1"/>
</dbReference>
<dbReference type="GO" id="GO:0003677">
    <property type="term" value="F:DNA binding"/>
    <property type="evidence" value="ECO:0007669"/>
    <property type="project" value="UniProtKB-KW"/>
</dbReference>
<dbReference type="EMBL" id="QOCS01000016">
    <property type="protein sequence ID" value="RHW45652.1"/>
    <property type="molecule type" value="Genomic_DNA"/>
</dbReference>
<evidence type="ECO:0000256" key="5">
    <source>
        <dbReference type="ARBA" id="ARBA00023015"/>
    </source>
</evidence>
<dbReference type="NCBIfam" id="TIGR02395">
    <property type="entry name" value="rpoN_sigma"/>
    <property type="match status" value="1"/>
</dbReference>
<evidence type="ECO:0000256" key="8">
    <source>
        <dbReference type="ARBA" id="ARBA00023163"/>
    </source>
</evidence>
<keyword evidence="7" id="KW-0238">DNA-binding</keyword>
<evidence type="ECO:0000256" key="6">
    <source>
        <dbReference type="ARBA" id="ARBA00023082"/>
    </source>
</evidence>
<organism evidence="11 12">
    <name type="scientific">Bombilactobacillus bombi</name>
    <dbReference type="NCBI Taxonomy" id="1303590"/>
    <lineage>
        <taxon>Bacteria</taxon>
        <taxon>Bacillati</taxon>
        <taxon>Bacillota</taxon>
        <taxon>Bacilli</taxon>
        <taxon>Lactobacillales</taxon>
        <taxon>Lactobacillaceae</taxon>
        <taxon>Bombilactobacillus</taxon>
    </lineage>
</organism>
<dbReference type="PROSITE" id="PS00717">
    <property type="entry name" value="SIGMA54_1"/>
    <property type="match status" value="1"/>
</dbReference>
<proteinExistence type="inferred from homology"/>
<dbReference type="PROSITE" id="PS00718">
    <property type="entry name" value="SIGMA54_2"/>
    <property type="match status" value="1"/>
</dbReference>
<feature type="domain" description="RNA polymerase sigma factor 54 DNA-binding" evidence="9">
    <location>
        <begin position="269"/>
        <end position="426"/>
    </location>
</feature>
<comment type="caution">
    <text evidence="11">The sequence shown here is derived from an EMBL/GenBank/DDBJ whole genome shotgun (WGS) entry which is preliminary data.</text>
</comment>
<protein>
    <submittedName>
        <fullName evidence="11">RNA polymerase sigma-54 factor</fullName>
    </submittedName>
</protein>
<dbReference type="GO" id="GO:0016779">
    <property type="term" value="F:nucleotidyltransferase activity"/>
    <property type="evidence" value="ECO:0007669"/>
    <property type="project" value="UniProtKB-KW"/>
</dbReference>
<sequence>MALKQSYQINQKQLQGLVLTQSMKQSILMLQTNLLNLTDYVQDLSMANPLFDVNPTVSKQEVEMSTALENNSVSHQTLYDYLLEQVRLTMRPTSLRDVVVCLIDQLDEHGYLVKSDQELLELLPVDKITLIDAKELLFSLDPPGVGAQSLQECLILQLQARKATAQTTLALTMLEKYFDNIINHNWSTIAQHLEVSIPEVEAAFAVIQTLTPYPYTEDYDNNGYIIPELILKTNDDKLSLEVTKYGYPKIVFAQETYEQLKQSTDQETQEYIKNKYQEYQSLQRNLERRIQTIALIGRCIIEAQAPFLLQKTSELQPLLLRDVANKLDISISTVSRTINGKYLQTDFGIFELKHFFTKRSNPNSDKSVNQVQAQIKNLIDKENQQHPLSDQKLVELLAQQDIQIARRTVAKYRQQLGIVSASKRRKK</sequence>
<dbReference type="PRINTS" id="PR00045">
    <property type="entry name" value="SIGMA54FCT"/>
</dbReference>
<dbReference type="InterPro" id="IPR038709">
    <property type="entry name" value="RpoN_core-bd_sf"/>
</dbReference>
<dbReference type="InterPro" id="IPR000394">
    <property type="entry name" value="RNA_pol_sigma_54"/>
</dbReference>
<reference evidence="11 12" key="1">
    <citation type="submission" date="2018-07" db="EMBL/GenBank/DDBJ databases">
        <title>Genome sequences of six Lactobacillus spp. isolated from bumble bee guts.</title>
        <authorList>
            <person name="Motta E.V.S."/>
            <person name="Moran N.A."/>
        </authorList>
    </citation>
    <scope>NUCLEOTIDE SEQUENCE [LARGE SCALE GENOMIC DNA]</scope>
    <source>
        <strain evidence="11 12">LV-8.1</strain>
    </source>
</reference>
<keyword evidence="4" id="KW-0548">Nucleotidyltransferase</keyword>
<evidence type="ECO:0000313" key="11">
    <source>
        <dbReference type="EMBL" id="RHW45652.1"/>
    </source>
</evidence>
<name>A0A3R6YNX1_9LACO</name>